<sequence length="406" mass="44830">MSWVAYLMDTMSGQLLDPIDIPNVSWNIDVGDSTLTTTKDKGVGAQDTTGLTLPWDSVPGRTWADKRRAVATLKNGIAWIWRDQLTPKNKLGTVKVGGAIGTRRDTSQDTSFSLLSPMNILSQRYMLREGVYGRGTHNTSPDTIRLTGRSYRAIAAEVIRQCTEAKPGGALPIDLNYLDEKGSRTREYEAWNVQNQTGSGILEKLANIENGPDMQFRPYLTDDQTHVRYAFLAGSDSTIYLGENILHHVSYHPHGGNLQNITVDHLSPIQRVYSSGAGQDKAQTTALAENLDLVTNRDPWPLLEMTYADADTDNATVLKAHAQAVLEANRHHLIQIQGEVHANHTDTAGNLTLPLATLWPGELFSIDVTGHPALPDGEYHTRLMQMSGDTTDKITLVFDTMRDPET</sequence>
<proteinExistence type="predicted"/>
<dbReference type="eggNOG" id="ENOG5033HB6">
    <property type="taxonomic scope" value="Bacteria"/>
</dbReference>
<dbReference type="EMBL" id="JGYV01000001">
    <property type="protein sequence ID" value="KFI65887.1"/>
    <property type="molecule type" value="Genomic_DNA"/>
</dbReference>
<dbReference type="AlphaFoldDB" id="A0A087B4D7"/>
<dbReference type="STRING" id="1688.BCUN_0385"/>
<dbReference type="RefSeq" id="WP_033516304.1">
    <property type="nucleotide sequence ID" value="NZ_JGYV01000001.1"/>
</dbReference>
<comment type="caution">
    <text evidence="1">The sequence shown here is derived from an EMBL/GenBank/DDBJ whole genome shotgun (WGS) entry which is preliminary data.</text>
</comment>
<reference evidence="1 2" key="1">
    <citation type="submission" date="2014-03" db="EMBL/GenBank/DDBJ databases">
        <title>Genomics of Bifidobacteria.</title>
        <authorList>
            <person name="Ventura M."/>
            <person name="Milani C."/>
            <person name="Lugli G.A."/>
        </authorList>
    </citation>
    <scope>NUCLEOTIDE SEQUENCE [LARGE SCALE GENOMIC DNA]</scope>
    <source>
        <strain evidence="1 2">LMG 10738</strain>
    </source>
</reference>
<protein>
    <submittedName>
        <fullName evidence="1">Uncharacterized protein</fullName>
    </submittedName>
</protein>
<evidence type="ECO:0000313" key="2">
    <source>
        <dbReference type="Proteomes" id="UP000029067"/>
    </source>
</evidence>
<name>A0A087B4D7_9BIFI</name>
<accession>A0A087B4D7</accession>
<dbReference type="Proteomes" id="UP000029067">
    <property type="component" value="Unassembled WGS sequence"/>
</dbReference>
<organism evidence="1 2">
    <name type="scientific">Bifidobacterium cuniculi</name>
    <dbReference type="NCBI Taxonomy" id="1688"/>
    <lineage>
        <taxon>Bacteria</taxon>
        <taxon>Bacillati</taxon>
        <taxon>Actinomycetota</taxon>
        <taxon>Actinomycetes</taxon>
        <taxon>Bifidobacteriales</taxon>
        <taxon>Bifidobacteriaceae</taxon>
        <taxon>Bifidobacterium</taxon>
    </lineage>
</organism>
<gene>
    <name evidence="1" type="ORF">BCUN_0385</name>
</gene>
<evidence type="ECO:0000313" key="1">
    <source>
        <dbReference type="EMBL" id="KFI65887.1"/>
    </source>
</evidence>
<dbReference type="OrthoDB" id="3194419at2"/>
<keyword evidence="2" id="KW-1185">Reference proteome</keyword>